<evidence type="ECO:0000313" key="1">
    <source>
        <dbReference type="EMBL" id="MCQ8183210.1"/>
    </source>
</evidence>
<comment type="caution">
    <text evidence="1">The sequence shown here is derived from an EMBL/GenBank/DDBJ whole genome shotgun (WGS) entry which is preliminary data.</text>
</comment>
<dbReference type="RefSeq" id="WP_256612434.1">
    <property type="nucleotide sequence ID" value="NZ_JANIBM010000040.1"/>
</dbReference>
<dbReference type="EMBL" id="JANIBM010000040">
    <property type="protein sequence ID" value="MCQ8183210.1"/>
    <property type="molecule type" value="Genomic_DNA"/>
</dbReference>
<evidence type="ECO:0000313" key="2">
    <source>
        <dbReference type="Proteomes" id="UP001524569"/>
    </source>
</evidence>
<keyword evidence="2" id="KW-1185">Reference proteome</keyword>
<dbReference type="Proteomes" id="UP001524569">
    <property type="component" value="Unassembled WGS sequence"/>
</dbReference>
<accession>A0ABT1ULV6</accession>
<name>A0ABT1ULV6_9GAMM</name>
<protein>
    <submittedName>
        <fullName evidence="1">Uncharacterized protein</fullName>
    </submittedName>
</protein>
<reference evidence="1 2" key="1">
    <citation type="submission" date="2022-07" db="EMBL/GenBank/DDBJ databases">
        <title>Methylomonas rivi sp. nov., Methylomonas rosea sp. nov., Methylomonas aureus sp. nov. and Methylomonas subterranea sp. nov., four novel methanotrophs isolated from a freshwater creek and the deep terrestrial subsurface.</title>
        <authorList>
            <person name="Abin C."/>
            <person name="Sankaranarayanan K."/>
            <person name="Garner C."/>
            <person name="Sindelar R."/>
            <person name="Kotary K."/>
            <person name="Garner R."/>
            <person name="Barclay S."/>
            <person name="Lawson P."/>
            <person name="Krumholz L."/>
        </authorList>
    </citation>
    <scope>NUCLEOTIDE SEQUENCE [LARGE SCALE GENOMIC DNA]</scope>
    <source>
        <strain evidence="1 2">SURF-1</strain>
    </source>
</reference>
<organism evidence="1 2">
    <name type="scientific">Methylomonas aurea</name>
    <dbReference type="NCBI Taxonomy" id="2952224"/>
    <lineage>
        <taxon>Bacteria</taxon>
        <taxon>Pseudomonadati</taxon>
        <taxon>Pseudomonadota</taxon>
        <taxon>Gammaproteobacteria</taxon>
        <taxon>Methylococcales</taxon>
        <taxon>Methylococcaceae</taxon>
        <taxon>Methylomonas</taxon>
    </lineage>
</organism>
<sequence>MEGSLRIIGYHTCRTNGGWRYIFENAPFISQNNSNQWLTQGYYFWTDSDYWAQNWGETSIRGGHAILKCIIKIDRAYLLDLVGSVSDQIKFYELLEAYHNKLKKADPNAETPTVHAVLCALRLKAQENKAYFPYVAIKAADQRYEKFFYFTDKKKERVFLVTRQQLCVFENAHNYIIEKTPIYPSAFAQGTY</sequence>
<gene>
    <name evidence="1" type="ORF">NP603_19000</name>
</gene>
<proteinExistence type="predicted"/>